<dbReference type="GeneID" id="78773085"/>
<dbReference type="AlphaFoldDB" id="A0A6A5HQJ1"/>
<dbReference type="CTD" id="78773085"/>
<dbReference type="RefSeq" id="XP_053591107.1">
    <property type="nucleotide sequence ID" value="XM_053722462.1"/>
</dbReference>
<evidence type="ECO:0000313" key="2">
    <source>
        <dbReference type="Proteomes" id="UP000483820"/>
    </source>
</evidence>
<gene>
    <name evidence="1" type="ORF">GCK72_000389</name>
</gene>
<protein>
    <submittedName>
        <fullName evidence="1">Uncharacterized protein</fullName>
    </submittedName>
</protein>
<reference evidence="1 2" key="1">
    <citation type="submission" date="2019-12" db="EMBL/GenBank/DDBJ databases">
        <title>Chromosome-level assembly of the Caenorhabditis remanei genome.</title>
        <authorList>
            <person name="Teterina A.A."/>
            <person name="Willis J.H."/>
            <person name="Phillips P.C."/>
        </authorList>
    </citation>
    <scope>NUCLEOTIDE SEQUENCE [LARGE SCALE GENOMIC DNA]</scope>
    <source>
        <strain evidence="1 2">PX506</strain>
        <tissue evidence="1">Whole organism</tissue>
    </source>
</reference>
<comment type="caution">
    <text evidence="1">The sequence shown here is derived from an EMBL/GenBank/DDBJ whole genome shotgun (WGS) entry which is preliminary data.</text>
</comment>
<sequence>MRRPSERRLAGRLARRLARIAESYKSFGGSVAVASRSPLTGVPKNAPDHMLTTYVPTVVPTVVTPMMAPAPMVVASPMMAPAVVASPMMATPVIATPVVSRPMYYGTAISTPYGIRYI</sequence>
<dbReference type="KEGG" id="crq:GCK72_000389"/>
<accession>A0A6A5HQJ1</accession>
<organism evidence="1 2">
    <name type="scientific">Caenorhabditis remanei</name>
    <name type="common">Caenorhabditis vulgaris</name>
    <dbReference type="NCBI Taxonomy" id="31234"/>
    <lineage>
        <taxon>Eukaryota</taxon>
        <taxon>Metazoa</taxon>
        <taxon>Ecdysozoa</taxon>
        <taxon>Nematoda</taxon>
        <taxon>Chromadorea</taxon>
        <taxon>Rhabditida</taxon>
        <taxon>Rhabditina</taxon>
        <taxon>Rhabditomorpha</taxon>
        <taxon>Rhabditoidea</taxon>
        <taxon>Rhabditidae</taxon>
        <taxon>Peloderinae</taxon>
        <taxon>Caenorhabditis</taxon>
    </lineage>
</organism>
<dbReference type="EMBL" id="WUAV01000001">
    <property type="protein sequence ID" value="KAF1768577.1"/>
    <property type="molecule type" value="Genomic_DNA"/>
</dbReference>
<evidence type="ECO:0000313" key="1">
    <source>
        <dbReference type="EMBL" id="KAF1768577.1"/>
    </source>
</evidence>
<proteinExistence type="predicted"/>
<name>A0A6A5HQJ1_CAERE</name>
<dbReference type="Proteomes" id="UP000483820">
    <property type="component" value="Chromosome I"/>
</dbReference>